<proteinExistence type="predicted"/>
<accession>A3IJH0</accession>
<dbReference type="EMBL" id="AAXW01000002">
    <property type="protein sequence ID" value="EAZ93952.1"/>
    <property type="molecule type" value="Genomic_DNA"/>
</dbReference>
<gene>
    <name evidence="1" type="ORF">CY0110_19192</name>
</gene>
<name>A3IJH0_9CHRO</name>
<sequence length="28" mass="3256">MRLALNRAFTNITNPPGNVNPFFDFFLK</sequence>
<dbReference type="AlphaFoldDB" id="A3IJH0"/>
<evidence type="ECO:0000313" key="1">
    <source>
        <dbReference type="EMBL" id="EAZ93952.1"/>
    </source>
</evidence>
<evidence type="ECO:0000313" key="2">
    <source>
        <dbReference type="Proteomes" id="UP000003781"/>
    </source>
</evidence>
<protein>
    <submittedName>
        <fullName evidence="1">Uncharacterized protein</fullName>
    </submittedName>
</protein>
<comment type="caution">
    <text evidence="1">The sequence shown here is derived from an EMBL/GenBank/DDBJ whole genome shotgun (WGS) entry which is preliminary data.</text>
</comment>
<reference evidence="1 2" key="1">
    <citation type="submission" date="2007-03" db="EMBL/GenBank/DDBJ databases">
        <authorList>
            <person name="Stal L."/>
            <person name="Ferriera S."/>
            <person name="Johnson J."/>
            <person name="Kravitz S."/>
            <person name="Beeson K."/>
            <person name="Sutton G."/>
            <person name="Rogers Y.-H."/>
            <person name="Friedman R."/>
            <person name="Frazier M."/>
            <person name="Venter J.C."/>
        </authorList>
    </citation>
    <scope>NUCLEOTIDE SEQUENCE [LARGE SCALE GENOMIC DNA]</scope>
    <source>
        <strain evidence="1 2">CCY0110</strain>
    </source>
</reference>
<dbReference type="Proteomes" id="UP000003781">
    <property type="component" value="Unassembled WGS sequence"/>
</dbReference>
<organism evidence="1 2">
    <name type="scientific">Crocosphaera chwakensis CCY0110</name>
    <dbReference type="NCBI Taxonomy" id="391612"/>
    <lineage>
        <taxon>Bacteria</taxon>
        <taxon>Bacillati</taxon>
        <taxon>Cyanobacteriota</taxon>
        <taxon>Cyanophyceae</taxon>
        <taxon>Oscillatoriophycideae</taxon>
        <taxon>Chroococcales</taxon>
        <taxon>Aphanothecaceae</taxon>
        <taxon>Crocosphaera</taxon>
        <taxon>Crocosphaera chwakensis</taxon>
    </lineage>
</organism>
<keyword evidence="2" id="KW-1185">Reference proteome</keyword>